<feature type="region of interest" description="Disordered" evidence="1">
    <location>
        <begin position="113"/>
        <end position="133"/>
    </location>
</feature>
<keyword evidence="3" id="KW-1185">Reference proteome</keyword>
<evidence type="ECO:0000256" key="1">
    <source>
        <dbReference type="SAM" id="MobiDB-lite"/>
    </source>
</evidence>
<dbReference type="AlphaFoldDB" id="A0A5E4NF56"/>
<name>A0A5E4NF56_9HEMI</name>
<evidence type="ECO:0000313" key="2">
    <source>
        <dbReference type="EMBL" id="VVC41789.1"/>
    </source>
</evidence>
<accession>A0A5E4NF56</accession>
<dbReference type="Proteomes" id="UP000325440">
    <property type="component" value="Unassembled WGS sequence"/>
</dbReference>
<evidence type="ECO:0000313" key="3">
    <source>
        <dbReference type="Proteomes" id="UP000325440"/>
    </source>
</evidence>
<reference evidence="2 3" key="1">
    <citation type="submission" date="2019-08" db="EMBL/GenBank/DDBJ databases">
        <authorList>
            <person name="Alioto T."/>
            <person name="Alioto T."/>
            <person name="Gomez Garrido J."/>
        </authorList>
    </citation>
    <scope>NUCLEOTIDE SEQUENCE [LARGE SCALE GENOMIC DNA]</scope>
</reference>
<protein>
    <submittedName>
        <fullName evidence="2">Uncharacterized protein</fullName>
    </submittedName>
</protein>
<sequence>MHREREPPPLCTAADDGDDNIVLYRRRRPYNIRVMKFILSVYGVLEREQKKKKKNKETENPRRIPRRMLKLPWFVNNLAIRNTPDVSANSDGRPKAKIHLLTSHTKYVKTLHTRNPITKTSDQSTSNNINTTN</sequence>
<gene>
    <name evidence="2" type="ORF">CINCED_3A015445</name>
</gene>
<organism evidence="2 3">
    <name type="scientific">Cinara cedri</name>
    <dbReference type="NCBI Taxonomy" id="506608"/>
    <lineage>
        <taxon>Eukaryota</taxon>
        <taxon>Metazoa</taxon>
        <taxon>Ecdysozoa</taxon>
        <taxon>Arthropoda</taxon>
        <taxon>Hexapoda</taxon>
        <taxon>Insecta</taxon>
        <taxon>Pterygota</taxon>
        <taxon>Neoptera</taxon>
        <taxon>Paraneoptera</taxon>
        <taxon>Hemiptera</taxon>
        <taxon>Sternorrhyncha</taxon>
        <taxon>Aphidomorpha</taxon>
        <taxon>Aphidoidea</taxon>
        <taxon>Aphididae</taxon>
        <taxon>Lachninae</taxon>
        <taxon>Cinara</taxon>
    </lineage>
</organism>
<proteinExistence type="predicted"/>
<dbReference type="EMBL" id="CABPRJ010001926">
    <property type="protein sequence ID" value="VVC41789.1"/>
    <property type="molecule type" value="Genomic_DNA"/>
</dbReference>